<sequence length="149" mass="16945">MFPCTSFRKPVTVSKVVRVRDKLKSSICCFRTTDHGEAATELETLKPRTPRSTYTWLKSTAHELEIKDRCKSLIARIGKHGGRKQYGSSDFSYDPMSYALNFEDEASRTEEMPIISFSSRLRASPERIIDTNCKNEPPVSATMEIVLFS</sequence>
<dbReference type="EMBL" id="BPVZ01000020">
    <property type="protein sequence ID" value="GKV03211.1"/>
    <property type="molecule type" value="Genomic_DNA"/>
</dbReference>
<comment type="caution">
    <text evidence="1">The sequence shown here is derived from an EMBL/GenBank/DDBJ whole genome shotgun (WGS) entry which is preliminary data.</text>
</comment>
<proteinExistence type="predicted"/>
<organism evidence="1 2">
    <name type="scientific">Rubroshorea leprosula</name>
    <dbReference type="NCBI Taxonomy" id="152421"/>
    <lineage>
        <taxon>Eukaryota</taxon>
        <taxon>Viridiplantae</taxon>
        <taxon>Streptophyta</taxon>
        <taxon>Embryophyta</taxon>
        <taxon>Tracheophyta</taxon>
        <taxon>Spermatophyta</taxon>
        <taxon>Magnoliopsida</taxon>
        <taxon>eudicotyledons</taxon>
        <taxon>Gunneridae</taxon>
        <taxon>Pentapetalae</taxon>
        <taxon>rosids</taxon>
        <taxon>malvids</taxon>
        <taxon>Malvales</taxon>
        <taxon>Dipterocarpaceae</taxon>
        <taxon>Rubroshorea</taxon>
    </lineage>
</organism>
<dbReference type="Proteomes" id="UP001054252">
    <property type="component" value="Unassembled WGS sequence"/>
</dbReference>
<reference evidence="1 2" key="1">
    <citation type="journal article" date="2021" name="Commun. Biol.">
        <title>The genome of Shorea leprosula (Dipterocarpaceae) highlights the ecological relevance of drought in aseasonal tropical rainforests.</title>
        <authorList>
            <person name="Ng K.K.S."/>
            <person name="Kobayashi M.J."/>
            <person name="Fawcett J.A."/>
            <person name="Hatakeyama M."/>
            <person name="Paape T."/>
            <person name="Ng C.H."/>
            <person name="Ang C.C."/>
            <person name="Tnah L.H."/>
            <person name="Lee C.T."/>
            <person name="Nishiyama T."/>
            <person name="Sese J."/>
            <person name="O'Brien M.J."/>
            <person name="Copetti D."/>
            <person name="Mohd Noor M.I."/>
            <person name="Ong R.C."/>
            <person name="Putra M."/>
            <person name="Sireger I.Z."/>
            <person name="Indrioko S."/>
            <person name="Kosugi Y."/>
            <person name="Izuno A."/>
            <person name="Isagi Y."/>
            <person name="Lee S.L."/>
            <person name="Shimizu K.K."/>
        </authorList>
    </citation>
    <scope>NUCLEOTIDE SEQUENCE [LARGE SCALE GENOMIC DNA]</scope>
    <source>
        <strain evidence="1">214</strain>
    </source>
</reference>
<dbReference type="AlphaFoldDB" id="A0AAV5IX61"/>
<dbReference type="PANTHER" id="PTHR33168">
    <property type="entry name" value="STRESS INDUCED PROTEIN-RELATED"/>
    <property type="match status" value="1"/>
</dbReference>
<evidence type="ECO:0000313" key="2">
    <source>
        <dbReference type="Proteomes" id="UP001054252"/>
    </source>
</evidence>
<name>A0AAV5IX61_9ROSI</name>
<gene>
    <name evidence="1" type="ORF">SLEP1_g15555</name>
</gene>
<protein>
    <submittedName>
        <fullName evidence="1">Uncharacterized protein</fullName>
    </submittedName>
</protein>
<keyword evidence="2" id="KW-1185">Reference proteome</keyword>
<accession>A0AAV5IX61</accession>
<evidence type="ECO:0000313" key="1">
    <source>
        <dbReference type="EMBL" id="GKV03211.1"/>
    </source>
</evidence>